<keyword evidence="4" id="KW-0456">Lyase</keyword>
<dbReference type="EMBL" id="MU001699">
    <property type="protein sequence ID" value="KAF2453217.1"/>
    <property type="molecule type" value="Genomic_DNA"/>
</dbReference>
<keyword evidence="2" id="KW-0479">Metal-binding</keyword>
<dbReference type="OrthoDB" id="5422068at2759"/>
<dbReference type="InterPro" id="IPR006913">
    <property type="entry name" value="CENP-V/GFA"/>
</dbReference>
<dbReference type="PANTHER" id="PTHR33337">
    <property type="entry name" value="GFA DOMAIN-CONTAINING PROTEIN"/>
    <property type="match status" value="1"/>
</dbReference>
<evidence type="ECO:0000256" key="2">
    <source>
        <dbReference type="ARBA" id="ARBA00022723"/>
    </source>
</evidence>
<sequence length="404" mass="42988">MASSDTDTVTFNASCLCRSSTFTLTWPRSSLPIPVRMCHCELCRRTHGTLCLFHATSPPPSSTANMCTYKTSPSETRYFCATCGSKMIDHSSSGAAGATKAGGGDGHGDGGRWSVSIAVLDAPEETWKYSEHIFVCSTLDGGFADWLVRVPGDPDDLPRCAMRDDSRLVPLGWRLGPLPGPGEKKTAKDGGEAERLRAHCMCDGVDFYIGRPGDKRGDEGEDPLAALPPSLRAADQSRFAGSLDACMSCRVAAGDPINAWVFVPLALMSAAASAAAAPQPYLLPLPDPAAIPSLGAAAPPTTQPTSPALKWFASSPDVRRFFCGTCGASVAYWVADRPGVVDVCAGLLEARSGARAEEWVEWDVGRKPFDSQSAILKRLVKGVEEWGKKWAAERGMKVVEEAEG</sequence>
<evidence type="ECO:0000256" key="1">
    <source>
        <dbReference type="ARBA" id="ARBA00005495"/>
    </source>
</evidence>
<organism evidence="6 7">
    <name type="scientific">Lineolata rhizophorae</name>
    <dbReference type="NCBI Taxonomy" id="578093"/>
    <lineage>
        <taxon>Eukaryota</taxon>
        <taxon>Fungi</taxon>
        <taxon>Dikarya</taxon>
        <taxon>Ascomycota</taxon>
        <taxon>Pezizomycotina</taxon>
        <taxon>Dothideomycetes</taxon>
        <taxon>Dothideomycetes incertae sedis</taxon>
        <taxon>Lineolatales</taxon>
        <taxon>Lineolataceae</taxon>
        <taxon>Lineolata</taxon>
    </lineage>
</organism>
<accession>A0A6A6NP00</accession>
<name>A0A6A6NP00_9PEZI</name>
<evidence type="ECO:0000256" key="4">
    <source>
        <dbReference type="ARBA" id="ARBA00023239"/>
    </source>
</evidence>
<dbReference type="Proteomes" id="UP000799766">
    <property type="component" value="Unassembled WGS sequence"/>
</dbReference>
<gene>
    <name evidence="6" type="ORF">BDY21DRAFT_403828</name>
</gene>
<dbReference type="GO" id="GO:0046872">
    <property type="term" value="F:metal ion binding"/>
    <property type="evidence" value="ECO:0007669"/>
    <property type="project" value="UniProtKB-KW"/>
</dbReference>
<keyword evidence="7" id="KW-1185">Reference proteome</keyword>
<dbReference type="AlphaFoldDB" id="A0A6A6NP00"/>
<dbReference type="PANTHER" id="PTHR33337:SF31">
    <property type="entry name" value="DUF636 DOMAIN PROTEIN (AFU_ORTHOLOGUE AFUA_2G12650)"/>
    <property type="match status" value="1"/>
</dbReference>
<proteinExistence type="inferred from homology"/>
<dbReference type="Gene3D" id="3.90.1590.10">
    <property type="entry name" value="glutathione-dependent formaldehyde- activating enzyme (gfa)"/>
    <property type="match status" value="2"/>
</dbReference>
<dbReference type="PROSITE" id="PS51891">
    <property type="entry name" value="CENP_V_GFA"/>
    <property type="match status" value="1"/>
</dbReference>
<evidence type="ECO:0000256" key="3">
    <source>
        <dbReference type="ARBA" id="ARBA00022833"/>
    </source>
</evidence>
<evidence type="ECO:0000313" key="6">
    <source>
        <dbReference type="EMBL" id="KAF2453217.1"/>
    </source>
</evidence>
<comment type="similarity">
    <text evidence="1">Belongs to the Gfa family.</text>
</comment>
<protein>
    <recommendedName>
        <fullName evidence="5">CENP-V/GFA domain-containing protein</fullName>
    </recommendedName>
</protein>
<reference evidence="6" key="1">
    <citation type="journal article" date="2020" name="Stud. Mycol.">
        <title>101 Dothideomycetes genomes: a test case for predicting lifestyles and emergence of pathogens.</title>
        <authorList>
            <person name="Haridas S."/>
            <person name="Albert R."/>
            <person name="Binder M."/>
            <person name="Bloem J."/>
            <person name="Labutti K."/>
            <person name="Salamov A."/>
            <person name="Andreopoulos B."/>
            <person name="Baker S."/>
            <person name="Barry K."/>
            <person name="Bills G."/>
            <person name="Bluhm B."/>
            <person name="Cannon C."/>
            <person name="Castanera R."/>
            <person name="Culley D."/>
            <person name="Daum C."/>
            <person name="Ezra D."/>
            <person name="Gonzalez J."/>
            <person name="Henrissat B."/>
            <person name="Kuo A."/>
            <person name="Liang C."/>
            <person name="Lipzen A."/>
            <person name="Lutzoni F."/>
            <person name="Magnuson J."/>
            <person name="Mondo S."/>
            <person name="Nolan M."/>
            <person name="Ohm R."/>
            <person name="Pangilinan J."/>
            <person name="Park H.-J."/>
            <person name="Ramirez L."/>
            <person name="Alfaro M."/>
            <person name="Sun H."/>
            <person name="Tritt A."/>
            <person name="Yoshinaga Y."/>
            <person name="Zwiers L.-H."/>
            <person name="Turgeon B."/>
            <person name="Goodwin S."/>
            <person name="Spatafora J."/>
            <person name="Crous P."/>
            <person name="Grigoriev I."/>
        </authorList>
    </citation>
    <scope>NUCLEOTIDE SEQUENCE</scope>
    <source>
        <strain evidence="6">ATCC 16933</strain>
    </source>
</reference>
<keyword evidence="3" id="KW-0862">Zinc</keyword>
<dbReference type="InterPro" id="IPR011057">
    <property type="entry name" value="Mss4-like_sf"/>
</dbReference>
<evidence type="ECO:0000259" key="5">
    <source>
        <dbReference type="PROSITE" id="PS51891"/>
    </source>
</evidence>
<dbReference type="Pfam" id="PF04828">
    <property type="entry name" value="GFA"/>
    <property type="match status" value="1"/>
</dbReference>
<evidence type="ECO:0000313" key="7">
    <source>
        <dbReference type="Proteomes" id="UP000799766"/>
    </source>
</evidence>
<dbReference type="GO" id="GO:0016846">
    <property type="term" value="F:carbon-sulfur lyase activity"/>
    <property type="evidence" value="ECO:0007669"/>
    <property type="project" value="InterPro"/>
</dbReference>
<feature type="domain" description="CENP-V/GFA" evidence="5">
    <location>
        <begin position="11"/>
        <end position="128"/>
    </location>
</feature>
<dbReference type="SUPFAM" id="SSF51316">
    <property type="entry name" value="Mss4-like"/>
    <property type="match status" value="2"/>
</dbReference>